<feature type="signal peptide" evidence="1">
    <location>
        <begin position="1"/>
        <end position="19"/>
    </location>
</feature>
<accession>A0ABM4C3P6</accession>
<dbReference type="PANTHER" id="PTHR16311">
    <property type="entry name" value="THROMBOSPONDIN TYPE I DOMAIN-CONTAINING 1"/>
    <property type="match status" value="1"/>
</dbReference>
<dbReference type="PANTHER" id="PTHR16311:SF3">
    <property type="entry name" value="THROMBOSPONDIN TYPE-1 DOMAIN-CONTAINING PROTEIN 1"/>
    <property type="match status" value="1"/>
</dbReference>
<dbReference type="InterPro" id="IPR000884">
    <property type="entry name" value="TSP1_rpt"/>
</dbReference>
<dbReference type="Gene3D" id="2.20.100.10">
    <property type="entry name" value="Thrombospondin type-1 (TSP1) repeat"/>
    <property type="match status" value="1"/>
</dbReference>
<dbReference type="RefSeq" id="XP_065656181.1">
    <property type="nucleotide sequence ID" value="XM_065800109.1"/>
</dbReference>
<dbReference type="Proteomes" id="UP001652625">
    <property type="component" value="Chromosome 06"/>
</dbReference>
<reference evidence="3" key="1">
    <citation type="submission" date="2025-08" db="UniProtKB">
        <authorList>
            <consortium name="RefSeq"/>
        </authorList>
    </citation>
    <scope>IDENTIFICATION</scope>
</reference>
<dbReference type="SUPFAM" id="SSF82895">
    <property type="entry name" value="TSP-1 type 1 repeat"/>
    <property type="match status" value="1"/>
</dbReference>
<gene>
    <name evidence="3" type="primary">LOC100198541</name>
</gene>
<keyword evidence="1" id="KW-0732">Signal</keyword>
<evidence type="ECO:0000256" key="1">
    <source>
        <dbReference type="SAM" id="SignalP"/>
    </source>
</evidence>
<keyword evidence="2" id="KW-1185">Reference proteome</keyword>
<dbReference type="InterPro" id="IPR036383">
    <property type="entry name" value="TSP1_rpt_sf"/>
</dbReference>
<name>A0ABM4C3P6_HYDVU</name>
<dbReference type="GeneID" id="100198541"/>
<protein>
    <submittedName>
        <fullName evidence="3">Uncharacterized protein LOC100198541</fullName>
    </submittedName>
</protein>
<dbReference type="SMART" id="SM00209">
    <property type="entry name" value="TSP1"/>
    <property type="match status" value="1"/>
</dbReference>
<organism evidence="2 3">
    <name type="scientific">Hydra vulgaris</name>
    <name type="common">Hydra</name>
    <name type="synonym">Hydra attenuata</name>
    <dbReference type="NCBI Taxonomy" id="6087"/>
    <lineage>
        <taxon>Eukaryota</taxon>
        <taxon>Metazoa</taxon>
        <taxon>Cnidaria</taxon>
        <taxon>Hydrozoa</taxon>
        <taxon>Hydroidolina</taxon>
        <taxon>Anthoathecata</taxon>
        <taxon>Aplanulata</taxon>
        <taxon>Hydridae</taxon>
        <taxon>Hydra</taxon>
    </lineage>
</organism>
<dbReference type="InterPro" id="IPR038877">
    <property type="entry name" value="THSD1"/>
</dbReference>
<sequence length="570" mass="65430">MKHVLVKFVLVNFICLFLCEEDDEIKNHVTCDRDFLKIGCFRDLHDPTSHNLLITDKDEESDSYQGFDLDWDKMKESIHSIACRCSKKSKEEGYNFFYIIHWAECWSSKNLNELQDVNTVLQRSSKCYNADFLECDDDHIEECAGGSEETQSSVYLYKSFTNSNASEPAIDGGLTEWSEFSECSVECGTGTKERERTCTNPIPSGAGKDCIGELHEVVECVLDDCKIIPDSKNLTIEPSEPLIIKEENVITKSNLVATLKLLKKEYFVSFELNPSSFQKGWANVVHLTVGDNFLKYGDRNPAVWFHRDGSGRLLFCSAISGNRNRCKTTKSLQLNKWHSVMVVQKLLERLYIFEIYLNNENIFSEVNRDARDFANVKVYAADPWHRAQSGFIRNLHIANGKPDFFKFTNQLFTRGKLVTILKLMQKDYSVSFDLNPTSFSKGWKNVIHFTTGRNNVYYGDRNPGVWFHKSGTGSLHICSAISRNRNRCKNTYPLQSNKWHSIKILQTSYKGKYVYRVFINGKSVISEINNYARVFEEVKVYVSDPWYAPQSGFIKNLKIVNGNKEVAISL</sequence>
<feature type="chain" id="PRO_5046136039" evidence="1">
    <location>
        <begin position="20"/>
        <end position="570"/>
    </location>
</feature>
<evidence type="ECO:0000313" key="3">
    <source>
        <dbReference type="RefSeq" id="XP_065656181.1"/>
    </source>
</evidence>
<proteinExistence type="predicted"/>
<dbReference type="PROSITE" id="PS50092">
    <property type="entry name" value="TSP1"/>
    <property type="match status" value="1"/>
</dbReference>
<evidence type="ECO:0000313" key="2">
    <source>
        <dbReference type="Proteomes" id="UP001652625"/>
    </source>
</evidence>
<dbReference type="Pfam" id="PF00090">
    <property type="entry name" value="TSP_1"/>
    <property type="match status" value="1"/>
</dbReference>